<keyword evidence="3" id="KW-1185">Reference proteome</keyword>
<gene>
    <name evidence="2" type="ORF">DAPPUDRAFT_103107</name>
</gene>
<sequence length="111" mass="10926">MTDISASKRESLPGWEPGSVAALAAVAAASSSSGGPYPTVGLYTNQPGSNSGSNNTGGAGGGNAGLPPPHLPSPYSSFSQPIPSSSASSSTPYAQPQGKNPQPPHCFCLVL</sequence>
<proteinExistence type="predicted"/>
<dbReference type="AlphaFoldDB" id="E9GIE0"/>
<dbReference type="EMBL" id="GL732546">
    <property type="protein sequence ID" value="EFX80787.1"/>
    <property type="molecule type" value="Genomic_DNA"/>
</dbReference>
<accession>E9GIE0</accession>
<reference evidence="2 3" key="1">
    <citation type="journal article" date="2011" name="Science">
        <title>The ecoresponsive genome of Daphnia pulex.</title>
        <authorList>
            <person name="Colbourne J.K."/>
            <person name="Pfrender M.E."/>
            <person name="Gilbert D."/>
            <person name="Thomas W.K."/>
            <person name="Tucker A."/>
            <person name="Oakley T.H."/>
            <person name="Tokishita S."/>
            <person name="Aerts A."/>
            <person name="Arnold G.J."/>
            <person name="Basu M.K."/>
            <person name="Bauer D.J."/>
            <person name="Caceres C.E."/>
            <person name="Carmel L."/>
            <person name="Casola C."/>
            <person name="Choi J.H."/>
            <person name="Detter J.C."/>
            <person name="Dong Q."/>
            <person name="Dusheyko S."/>
            <person name="Eads B.D."/>
            <person name="Frohlich T."/>
            <person name="Geiler-Samerotte K.A."/>
            <person name="Gerlach D."/>
            <person name="Hatcher P."/>
            <person name="Jogdeo S."/>
            <person name="Krijgsveld J."/>
            <person name="Kriventseva E.V."/>
            <person name="Kultz D."/>
            <person name="Laforsch C."/>
            <person name="Lindquist E."/>
            <person name="Lopez J."/>
            <person name="Manak J.R."/>
            <person name="Muller J."/>
            <person name="Pangilinan J."/>
            <person name="Patwardhan R.P."/>
            <person name="Pitluck S."/>
            <person name="Pritham E.J."/>
            <person name="Rechtsteiner A."/>
            <person name="Rho M."/>
            <person name="Rogozin I.B."/>
            <person name="Sakarya O."/>
            <person name="Salamov A."/>
            <person name="Schaack S."/>
            <person name="Shapiro H."/>
            <person name="Shiga Y."/>
            <person name="Skalitzky C."/>
            <person name="Smith Z."/>
            <person name="Souvorov A."/>
            <person name="Sung W."/>
            <person name="Tang Z."/>
            <person name="Tsuchiya D."/>
            <person name="Tu H."/>
            <person name="Vos H."/>
            <person name="Wang M."/>
            <person name="Wolf Y.I."/>
            <person name="Yamagata H."/>
            <person name="Yamada T."/>
            <person name="Ye Y."/>
            <person name="Shaw J.R."/>
            <person name="Andrews J."/>
            <person name="Crease T.J."/>
            <person name="Tang H."/>
            <person name="Lucas S.M."/>
            <person name="Robertson H.M."/>
            <person name="Bork P."/>
            <person name="Koonin E.V."/>
            <person name="Zdobnov E.M."/>
            <person name="Grigoriev I.V."/>
            <person name="Lynch M."/>
            <person name="Boore J.L."/>
        </authorList>
    </citation>
    <scope>NUCLEOTIDE SEQUENCE [LARGE SCALE GENOMIC DNA]</scope>
</reference>
<name>E9GIE0_DAPPU</name>
<evidence type="ECO:0000256" key="1">
    <source>
        <dbReference type="SAM" id="MobiDB-lite"/>
    </source>
</evidence>
<feature type="region of interest" description="Disordered" evidence="1">
    <location>
        <begin position="30"/>
        <end position="111"/>
    </location>
</feature>
<protein>
    <submittedName>
        <fullName evidence="2">Uncharacterized protein</fullName>
    </submittedName>
</protein>
<organism evidence="2 3">
    <name type="scientific">Daphnia pulex</name>
    <name type="common">Water flea</name>
    <dbReference type="NCBI Taxonomy" id="6669"/>
    <lineage>
        <taxon>Eukaryota</taxon>
        <taxon>Metazoa</taxon>
        <taxon>Ecdysozoa</taxon>
        <taxon>Arthropoda</taxon>
        <taxon>Crustacea</taxon>
        <taxon>Branchiopoda</taxon>
        <taxon>Diplostraca</taxon>
        <taxon>Cladocera</taxon>
        <taxon>Anomopoda</taxon>
        <taxon>Daphniidae</taxon>
        <taxon>Daphnia</taxon>
    </lineage>
</organism>
<dbReference type="KEGG" id="dpx:DAPPUDRAFT_103107"/>
<dbReference type="HOGENOM" id="CLU_2160895_0_0_1"/>
<feature type="compositionally biased region" description="Gly residues" evidence="1">
    <location>
        <begin position="55"/>
        <end position="64"/>
    </location>
</feature>
<feature type="compositionally biased region" description="Low complexity" evidence="1">
    <location>
        <begin position="73"/>
        <end position="96"/>
    </location>
</feature>
<dbReference type="Proteomes" id="UP000000305">
    <property type="component" value="Unassembled WGS sequence"/>
</dbReference>
<evidence type="ECO:0000313" key="2">
    <source>
        <dbReference type="EMBL" id="EFX80787.1"/>
    </source>
</evidence>
<dbReference type="InParanoid" id="E9GIE0"/>
<evidence type="ECO:0000313" key="3">
    <source>
        <dbReference type="Proteomes" id="UP000000305"/>
    </source>
</evidence>